<evidence type="ECO:0000256" key="2">
    <source>
        <dbReference type="SAM" id="SignalP"/>
    </source>
</evidence>
<sequence length="261" mass="29075">MLKLLLIVLLSSSCLLLIACNAEDDSPPEDVTKTVDTTDEQEATEAGSNREQEAKKEGSSSEADMRFLEDIPEVPTDAAGFIDQKPGKYSEKNLVDKEVRDALVDDLSKLEPLTDQATEEEIEAYFKYAYSLVVKDFPDPENLVKEWEFQSFGNPDLPDSRYHFKENYNIEVILDASGSMAAVHDGKTLMETAKESILDFMAQVPEEANVSLRVYGHVGSSADSDKEASCKAIEQVYDYASYDQEAFQQEMDKVQPAAGRL</sequence>
<keyword evidence="4" id="KW-1185">Reference proteome</keyword>
<dbReference type="EMBL" id="BAVS01000025">
    <property type="protein sequence ID" value="GAE94465.1"/>
    <property type="molecule type" value="Genomic_DNA"/>
</dbReference>
<dbReference type="eggNOG" id="COG2304">
    <property type="taxonomic scope" value="Bacteria"/>
</dbReference>
<protein>
    <submittedName>
        <fullName evidence="3">D-amino acid dehydrogenase large subunit</fullName>
    </submittedName>
</protein>
<feature type="chain" id="PRO_5038594812" evidence="2">
    <location>
        <begin position="20"/>
        <end position="261"/>
    </location>
</feature>
<evidence type="ECO:0000313" key="3">
    <source>
        <dbReference type="EMBL" id="GAE94465.1"/>
    </source>
</evidence>
<gene>
    <name evidence="3" type="ORF">JCM21714_3623</name>
</gene>
<comment type="caution">
    <text evidence="3">The sequence shown here is derived from an EMBL/GenBank/DDBJ whole genome shotgun (WGS) entry which is preliminary data.</text>
</comment>
<dbReference type="Gene3D" id="3.40.50.410">
    <property type="entry name" value="von Willebrand factor, type A domain"/>
    <property type="match status" value="1"/>
</dbReference>
<feature type="region of interest" description="Disordered" evidence="1">
    <location>
        <begin position="25"/>
        <end position="64"/>
    </location>
</feature>
<dbReference type="STRING" id="1298598.JCM21714_3623"/>
<dbReference type="InterPro" id="IPR036465">
    <property type="entry name" value="vWFA_dom_sf"/>
</dbReference>
<dbReference type="Proteomes" id="UP000019102">
    <property type="component" value="Unassembled WGS sequence"/>
</dbReference>
<organism evidence="3 4">
    <name type="scientific">Gracilibacillus boraciitolerans JCM 21714</name>
    <dbReference type="NCBI Taxonomy" id="1298598"/>
    <lineage>
        <taxon>Bacteria</taxon>
        <taxon>Bacillati</taxon>
        <taxon>Bacillota</taxon>
        <taxon>Bacilli</taxon>
        <taxon>Bacillales</taxon>
        <taxon>Bacillaceae</taxon>
        <taxon>Gracilibacillus</taxon>
    </lineage>
</organism>
<dbReference type="RefSeq" id="WP_035725021.1">
    <property type="nucleotide sequence ID" value="NZ_BAVS01000025.1"/>
</dbReference>
<dbReference type="SUPFAM" id="SSF53300">
    <property type="entry name" value="vWA-like"/>
    <property type="match status" value="1"/>
</dbReference>
<evidence type="ECO:0000313" key="4">
    <source>
        <dbReference type="Proteomes" id="UP000019102"/>
    </source>
</evidence>
<dbReference type="AlphaFoldDB" id="W4VM76"/>
<evidence type="ECO:0000256" key="1">
    <source>
        <dbReference type="SAM" id="MobiDB-lite"/>
    </source>
</evidence>
<dbReference type="OrthoDB" id="9783818at2"/>
<name>W4VM76_9BACI</name>
<dbReference type="PROSITE" id="PS51257">
    <property type="entry name" value="PROKAR_LIPOPROTEIN"/>
    <property type="match status" value="1"/>
</dbReference>
<feature type="compositionally biased region" description="Basic and acidic residues" evidence="1">
    <location>
        <begin position="48"/>
        <end position="64"/>
    </location>
</feature>
<keyword evidence="2" id="KW-0732">Signal</keyword>
<reference evidence="3 4" key="1">
    <citation type="journal article" date="2014" name="Genome Announc.">
        <title>Draft Genome Sequence of the Boron-Tolerant and Moderately Halotolerant Bacterium Gracilibacillus boraciitolerans JCM 21714T.</title>
        <authorList>
            <person name="Ahmed I."/>
            <person name="Oshima K."/>
            <person name="Suda W."/>
            <person name="Kitamura K."/>
            <person name="Iida T."/>
            <person name="Ohmori Y."/>
            <person name="Fujiwara T."/>
            <person name="Hattori M."/>
            <person name="Ohkuma M."/>
        </authorList>
    </citation>
    <scope>NUCLEOTIDE SEQUENCE [LARGE SCALE GENOMIC DNA]</scope>
    <source>
        <strain evidence="3 4">JCM 21714</strain>
    </source>
</reference>
<accession>W4VM76</accession>
<feature type="signal peptide" evidence="2">
    <location>
        <begin position="1"/>
        <end position="19"/>
    </location>
</feature>
<proteinExistence type="predicted"/>